<dbReference type="InterPro" id="IPR006073">
    <property type="entry name" value="GTP-bd"/>
</dbReference>
<keyword evidence="4" id="KW-1185">Reference proteome</keyword>
<reference evidence="4" key="1">
    <citation type="journal article" date="2013" name="New Phytol.">
        <title>Comparative genomic and transcriptomic analyses reveal the hemibiotrophic stage shift of Colletotrichum fungi.</title>
        <authorList>
            <person name="Gan P."/>
            <person name="Ikeda K."/>
            <person name="Irieda H."/>
            <person name="Narusaka M."/>
            <person name="O'Connell R.J."/>
            <person name="Narusaka Y."/>
            <person name="Takano Y."/>
            <person name="Kubo Y."/>
            <person name="Shirasu K."/>
        </authorList>
    </citation>
    <scope>NUCLEOTIDE SEQUENCE [LARGE SCALE GENOMIC DNA]</scope>
    <source>
        <strain evidence="4">104-T / ATCC 96160 / CBS 514.97 / LARS 414 / MAFF 240422</strain>
    </source>
</reference>
<evidence type="ECO:0000313" key="3">
    <source>
        <dbReference type="EMBL" id="TDZ16275.1"/>
    </source>
</evidence>
<reference evidence="4" key="2">
    <citation type="journal article" date="2019" name="Mol. Plant Microbe Interact.">
        <title>Genome sequence resources for four phytopathogenic fungi from the Colletotrichum orbiculare species complex.</title>
        <authorList>
            <person name="Gan P."/>
            <person name="Tsushima A."/>
            <person name="Narusaka M."/>
            <person name="Narusaka Y."/>
            <person name="Takano Y."/>
            <person name="Kubo Y."/>
            <person name="Shirasu K."/>
        </authorList>
    </citation>
    <scope>GENOME REANNOTATION</scope>
    <source>
        <strain evidence="4">104-T / ATCC 96160 / CBS 514.97 / LARS 414 / MAFF 240422</strain>
    </source>
</reference>
<accession>A0A484FFE1</accession>
<dbReference type="SUPFAM" id="SSF52540">
    <property type="entry name" value="P-loop containing nucleoside triphosphate hydrolases"/>
    <property type="match status" value="1"/>
</dbReference>
<feature type="region of interest" description="Disordered" evidence="1">
    <location>
        <begin position="426"/>
        <end position="454"/>
    </location>
</feature>
<dbReference type="Proteomes" id="UP000014480">
    <property type="component" value="Unassembled WGS sequence"/>
</dbReference>
<dbReference type="AlphaFoldDB" id="A0A484FFE1"/>
<feature type="region of interest" description="Disordered" evidence="1">
    <location>
        <begin position="474"/>
        <end position="499"/>
    </location>
</feature>
<evidence type="ECO:0000259" key="2">
    <source>
        <dbReference type="Pfam" id="PF01926"/>
    </source>
</evidence>
<dbReference type="Gene3D" id="3.40.50.300">
    <property type="entry name" value="P-loop containing nucleotide triphosphate hydrolases"/>
    <property type="match status" value="1"/>
</dbReference>
<sequence>MLPIEVGKIDSRWRKHIADDVCPYTYDPELVEHVLEHMHDFSLRALPWQKTAVSEPSAVDDPKPFVIDWLREQLIHQPLSPAEAERHFEAVRQYQSSTVHFVKEPSSGGFTDYFADHPYFGDDDDKRSSGTELSLDMIAELSSRLSLRTDGDGRSIESGSQRNSYPNSEDIYIAVMGATGAGKSTFISLCTASKVEIGHSLHSCTQDVELYPVKQKYDRQIWLVDTPGFDDVTRTDKDVLKEIATRLPIIQKEKVQLHGIIYLHRITDARLGGSAMRNLMMFKKLCGEDALKKVVLATTRWGDVDEQVGESREQELKTEPEYWGWMIGNGSAVFRHRNTEASALRLIGELIKRSGTDTEMVLKSQMEMVEEGRSLQQAELGIAVGEELTKAIGQQGELEKLEKDLGEAPSKHDGKMAEMLGERQKQAEVPIAAPGQQTETLEHSAEPLWEERNFQRQEEYERKLLLEDEERQMELRRQHESHHRTVEEPQQQQNPQKGTLEDLQEKLQERQQRGKIQDELSLGELSQDELLQPLSQEIVDKEPEIRDTPKATEVTTLCLFGDRYWVNGGGINSGNSSLESSSRLKLQNATNEYYNVALGDQGSWFARCRGLHNKEINAFSDNFRSIYPGAHAFLHDEHPDEEPTFVSLSTDGYYFVRTSSSWAHYLPASILSKLKVQPSSIDSLWLGKNGTFVSQRRNPQHVRLSNSLQAYEEPAYLKACYLKRDYPGLEQTIRDHATIIRVLALNPLVSSQYAVVFGDGAAKCAHAEDNFVSLFRKWCAHSYGISPDDVDVAPMG</sequence>
<dbReference type="OrthoDB" id="8954335at2759"/>
<dbReference type="GO" id="GO:0005525">
    <property type="term" value="F:GTP binding"/>
    <property type="evidence" value="ECO:0007669"/>
    <property type="project" value="InterPro"/>
</dbReference>
<name>A0A484FFE1_COLOR</name>
<comment type="caution">
    <text evidence="3">The sequence shown here is derived from an EMBL/GenBank/DDBJ whole genome shotgun (WGS) entry which is preliminary data.</text>
</comment>
<feature type="compositionally biased region" description="Polar residues" evidence="1">
    <location>
        <begin position="488"/>
        <end position="497"/>
    </location>
</feature>
<evidence type="ECO:0000256" key="1">
    <source>
        <dbReference type="SAM" id="MobiDB-lite"/>
    </source>
</evidence>
<feature type="compositionally biased region" description="Basic and acidic residues" evidence="1">
    <location>
        <begin position="474"/>
        <end position="487"/>
    </location>
</feature>
<feature type="domain" description="G" evidence="2">
    <location>
        <begin position="173"/>
        <end position="236"/>
    </location>
</feature>
<proteinExistence type="predicted"/>
<organism evidence="3 4">
    <name type="scientific">Colletotrichum orbiculare (strain 104-T / ATCC 96160 / CBS 514.97 / LARS 414 / MAFF 240422)</name>
    <name type="common">Cucumber anthracnose fungus</name>
    <name type="synonym">Colletotrichum lagenarium</name>
    <dbReference type="NCBI Taxonomy" id="1213857"/>
    <lineage>
        <taxon>Eukaryota</taxon>
        <taxon>Fungi</taxon>
        <taxon>Dikarya</taxon>
        <taxon>Ascomycota</taxon>
        <taxon>Pezizomycotina</taxon>
        <taxon>Sordariomycetes</taxon>
        <taxon>Hypocreomycetidae</taxon>
        <taxon>Glomerellales</taxon>
        <taxon>Glomerellaceae</taxon>
        <taxon>Colletotrichum</taxon>
        <taxon>Colletotrichum orbiculare species complex</taxon>
    </lineage>
</organism>
<dbReference type="Pfam" id="PF01926">
    <property type="entry name" value="MMR_HSR1"/>
    <property type="match status" value="1"/>
</dbReference>
<dbReference type="STRING" id="1213857.A0A484FFE1"/>
<feature type="compositionally biased region" description="Basic and acidic residues" evidence="1">
    <location>
        <begin position="440"/>
        <end position="454"/>
    </location>
</feature>
<dbReference type="InterPro" id="IPR027417">
    <property type="entry name" value="P-loop_NTPase"/>
</dbReference>
<dbReference type="EMBL" id="AMCV02000036">
    <property type="protein sequence ID" value="TDZ16275.1"/>
    <property type="molecule type" value="Genomic_DNA"/>
</dbReference>
<evidence type="ECO:0000313" key="4">
    <source>
        <dbReference type="Proteomes" id="UP000014480"/>
    </source>
</evidence>
<protein>
    <recommendedName>
        <fullName evidence="2">G domain-containing protein</fullName>
    </recommendedName>
</protein>
<dbReference type="CDD" id="cd00882">
    <property type="entry name" value="Ras_like_GTPase"/>
    <property type="match status" value="1"/>
</dbReference>
<gene>
    <name evidence="3" type="ORF">Cob_v010819</name>
</gene>